<proteinExistence type="predicted"/>
<comment type="caution">
    <text evidence="1">The sequence shown here is derived from an EMBL/GenBank/DDBJ whole genome shotgun (WGS) entry which is preliminary data.</text>
</comment>
<dbReference type="Proteomes" id="UP000821853">
    <property type="component" value="Unassembled WGS sequence"/>
</dbReference>
<keyword evidence="2" id="KW-1185">Reference proteome</keyword>
<dbReference type="VEuPathDB" id="VectorBase:HLOH_055591"/>
<evidence type="ECO:0000313" key="2">
    <source>
        <dbReference type="Proteomes" id="UP000821853"/>
    </source>
</evidence>
<reference evidence="1 2" key="1">
    <citation type="journal article" date="2020" name="Cell">
        <title>Large-Scale Comparative Analyses of Tick Genomes Elucidate Their Genetic Diversity and Vector Capacities.</title>
        <authorList>
            <consortium name="Tick Genome and Microbiome Consortium (TIGMIC)"/>
            <person name="Jia N."/>
            <person name="Wang J."/>
            <person name="Shi W."/>
            <person name="Du L."/>
            <person name="Sun Y."/>
            <person name="Zhan W."/>
            <person name="Jiang J.F."/>
            <person name="Wang Q."/>
            <person name="Zhang B."/>
            <person name="Ji P."/>
            <person name="Bell-Sakyi L."/>
            <person name="Cui X.M."/>
            <person name="Yuan T.T."/>
            <person name="Jiang B.G."/>
            <person name="Yang W.F."/>
            <person name="Lam T.T."/>
            <person name="Chang Q.C."/>
            <person name="Ding S.J."/>
            <person name="Wang X.J."/>
            <person name="Zhu J.G."/>
            <person name="Ruan X.D."/>
            <person name="Zhao L."/>
            <person name="Wei J.T."/>
            <person name="Ye R.Z."/>
            <person name="Que T.C."/>
            <person name="Du C.H."/>
            <person name="Zhou Y.H."/>
            <person name="Cheng J.X."/>
            <person name="Dai P.F."/>
            <person name="Guo W.B."/>
            <person name="Han X.H."/>
            <person name="Huang E.J."/>
            <person name="Li L.F."/>
            <person name="Wei W."/>
            <person name="Gao Y.C."/>
            <person name="Liu J.Z."/>
            <person name="Shao H.Z."/>
            <person name="Wang X."/>
            <person name="Wang C.C."/>
            <person name="Yang T.C."/>
            <person name="Huo Q.B."/>
            <person name="Li W."/>
            <person name="Chen H.Y."/>
            <person name="Chen S.E."/>
            <person name="Zhou L.G."/>
            <person name="Ni X.B."/>
            <person name="Tian J.H."/>
            <person name="Sheng Y."/>
            <person name="Liu T."/>
            <person name="Pan Y.S."/>
            <person name="Xia L.Y."/>
            <person name="Li J."/>
            <person name="Zhao F."/>
            <person name="Cao W.C."/>
        </authorList>
    </citation>
    <scope>NUCLEOTIDE SEQUENCE [LARGE SCALE GENOMIC DNA]</scope>
    <source>
        <strain evidence="1">HaeL-2018</strain>
    </source>
</reference>
<protein>
    <submittedName>
        <fullName evidence="1">Uncharacterized protein</fullName>
    </submittedName>
</protein>
<gene>
    <name evidence="1" type="ORF">HPB48_013233</name>
</gene>
<dbReference type="OrthoDB" id="2441813at2759"/>
<accession>A0A9J6GPM0</accession>
<dbReference type="EMBL" id="JABSTR010000008">
    <property type="protein sequence ID" value="KAH9377307.1"/>
    <property type="molecule type" value="Genomic_DNA"/>
</dbReference>
<evidence type="ECO:0000313" key="1">
    <source>
        <dbReference type="EMBL" id="KAH9377307.1"/>
    </source>
</evidence>
<organism evidence="1 2">
    <name type="scientific">Haemaphysalis longicornis</name>
    <name type="common">Bush tick</name>
    <dbReference type="NCBI Taxonomy" id="44386"/>
    <lineage>
        <taxon>Eukaryota</taxon>
        <taxon>Metazoa</taxon>
        <taxon>Ecdysozoa</taxon>
        <taxon>Arthropoda</taxon>
        <taxon>Chelicerata</taxon>
        <taxon>Arachnida</taxon>
        <taxon>Acari</taxon>
        <taxon>Parasitiformes</taxon>
        <taxon>Ixodida</taxon>
        <taxon>Ixodoidea</taxon>
        <taxon>Ixodidae</taxon>
        <taxon>Haemaphysalinae</taxon>
        <taxon>Haemaphysalis</taxon>
    </lineage>
</organism>
<sequence>MHKWFVLMDVSNCQQHIHQNNPDTKEFSHPDDPRLQWLELVFIEYIENLKETSSEDSFLTKETYHALVFTTVSTCSASGFC</sequence>
<name>A0A9J6GPM0_HAELO</name>
<dbReference type="AlphaFoldDB" id="A0A9J6GPM0"/>